<gene>
    <name evidence="1" type="ORF">S01H4_26623</name>
</gene>
<proteinExistence type="predicted"/>
<reference evidence="1" key="1">
    <citation type="journal article" date="2014" name="Front. Microbiol.">
        <title>High frequency of phylogenetically diverse reductive dehalogenase-homologous genes in deep subseafloor sedimentary metagenomes.</title>
        <authorList>
            <person name="Kawai M."/>
            <person name="Futagami T."/>
            <person name="Toyoda A."/>
            <person name="Takaki Y."/>
            <person name="Nishi S."/>
            <person name="Hori S."/>
            <person name="Arai W."/>
            <person name="Tsubouchi T."/>
            <person name="Morono Y."/>
            <person name="Uchiyama I."/>
            <person name="Ito T."/>
            <person name="Fujiyama A."/>
            <person name="Inagaki F."/>
            <person name="Takami H."/>
        </authorList>
    </citation>
    <scope>NUCLEOTIDE SEQUENCE</scope>
    <source>
        <strain evidence="1">Expedition CK06-06</strain>
    </source>
</reference>
<comment type="caution">
    <text evidence="1">The sequence shown here is derived from an EMBL/GenBank/DDBJ whole genome shotgun (WGS) entry which is preliminary data.</text>
</comment>
<protein>
    <submittedName>
        <fullName evidence="1">Uncharacterized protein</fullName>
    </submittedName>
</protein>
<organism evidence="1">
    <name type="scientific">marine sediment metagenome</name>
    <dbReference type="NCBI Taxonomy" id="412755"/>
    <lineage>
        <taxon>unclassified sequences</taxon>
        <taxon>metagenomes</taxon>
        <taxon>ecological metagenomes</taxon>
    </lineage>
</organism>
<dbReference type="AlphaFoldDB" id="X1BZ52"/>
<name>X1BZ52_9ZZZZ</name>
<accession>X1BZ52</accession>
<evidence type="ECO:0000313" key="1">
    <source>
        <dbReference type="EMBL" id="GAG86402.1"/>
    </source>
</evidence>
<dbReference type="EMBL" id="BART01012873">
    <property type="protein sequence ID" value="GAG86402.1"/>
    <property type="molecule type" value="Genomic_DNA"/>
</dbReference>
<feature type="non-terminal residue" evidence="1">
    <location>
        <position position="56"/>
    </location>
</feature>
<sequence>MHCGGRVVDPLRIFKNEDPKCVCPYCGERYSVATQKILEEIPDNPLAFFANNRKTK</sequence>